<organism evidence="6 7">
    <name type="scientific">Achromobacter spanius</name>
    <dbReference type="NCBI Taxonomy" id="217203"/>
    <lineage>
        <taxon>Bacteria</taxon>
        <taxon>Pseudomonadati</taxon>
        <taxon>Pseudomonadota</taxon>
        <taxon>Betaproteobacteria</taxon>
        <taxon>Burkholderiales</taxon>
        <taxon>Alcaligenaceae</taxon>
        <taxon>Achromobacter</taxon>
    </lineage>
</organism>
<dbReference type="GO" id="GO:0008168">
    <property type="term" value="F:methyltransferase activity"/>
    <property type="evidence" value="ECO:0007669"/>
    <property type="project" value="UniProtKB-KW"/>
</dbReference>
<evidence type="ECO:0000313" key="6">
    <source>
        <dbReference type="EMBL" id="WFP09797.1"/>
    </source>
</evidence>
<evidence type="ECO:0000256" key="5">
    <source>
        <dbReference type="ARBA" id="ARBA00023098"/>
    </source>
</evidence>
<accession>A0ABY8GYI2</accession>
<evidence type="ECO:0000313" key="7">
    <source>
        <dbReference type="Proteomes" id="UP001214170"/>
    </source>
</evidence>
<dbReference type="GO" id="GO:0032259">
    <property type="term" value="P:methylation"/>
    <property type="evidence" value="ECO:0007669"/>
    <property type="project" value="UniProtKB-KW"/>
</dbReference>
<proteinExistence type="inferred from homology"/>
<keyword evidence="5" id="KW-0443">Lipid metabolism</keyword>
<dbReference type="PANTHER" id="PTHR43667:SF2">
    <property type="entry name" value="FATTY ACID C-METHYL TRANSFERASE"/>
    <property type="match status" value="1"/>
</dbReference>
<evidence type="ECO:0000256" key="3">
    <source>
        <dbReference type="ARBA" id="ARBA00022679"/>
    </source>
</evidence>
<dbReference type="Proteomes" id="UP001214170">
    <property type="component" value="Chromosome"/>
</dbReference>
<evidence type="ECO:0000256" key="1">
    <source>
        <dbReference type="ARBA" id="ARBA00010815"/>
    </source>
</evidence>
<dbReference type="Pfam" id="PF02353">
    <property type="entry name" value="CMAS"/>
    <property type="match status" value="1"/>
</dbReference>
<dbReference type="Gene3D" id="3.40.50.150">
    <property type="entry name" value="Vaccinia Virus protein VP39"/>
    <property type="match status" value="1"/>
</dbReference>
<sequence>MRSPSDSERLALNDACVPEAAQALSLTERLLRRRLLDQLGHLQGGRLLIDDAMGSVELGSAELGNVDTGSAEPGEQGATAGRPLRLRVQDPAFYGAIARHGSVGGGESYGDGHWHCNDLVGLIRLLVRNRDLLDGMERGMARLGGMAMRALHACRRNTRAGSRRNIAAHYDLGNEFFRLFLSDDMMYSSALWAGDDDTLEQASTRKLDVICRKLDLRPGQRVVEIGTGWGGFALHAARHYGCHVTTTTISREQHALATERIRRAGLQYRVDVLLQDYRDLNGQFDKLVSIEMIEAIGAAYLPAYFAKVGDLLKPDGVALIQAITIEDHRYAQALKAVDFIKRHIFPGSFMPSIQAMLQAKTRASDLSLVHLEDFGLSYARTLEAWRDRFMARLDAVRAQGFDERFIRLWEFYLAYCEGGFRERAIGVSHLLLARPGAMPTTARWATS</sequence>
<protein>
    <submittedName>
        <fullName evidence="6">Cyclopropane-fatty-acyl-phospholipid synthase</fullName>
        <ecNumber evidence="6">2.1.1.-</ecNumber>
    </submittedName>
</protein>
<reference evidence="6 7" key="1">
    <citation type="submission" date="2023-03" db="EMBL/GenBank/DDBJ databases">
        <title>Achromobacter spanius LIG8.</title>
        <authorList>
            <person name="Shrestha S."/>
        </authorList>
    </citation>
    <scope>NUCLEOTIDE SEQUENCE [LARGE SCALE GENOMIC DNA]</scope>
    <source>
        <strain evidence="6 7">LIG8</strain>
    </source>
</reference>
<keyword evidence="3 6" id="KW-0808">Transferase</keyword>
<dbReference type="PANTHER" id="PTHR43667">
    <property type="entry name" value="CYCLOPROPANE-FATTY-ACYL-PHOSPHOLIPID SYNTHASE"/>
    <property type="match status" value="1"/>
</dbReference>
<name>A0ABY8GYI2_9BURK</name>
<dbReference type="EMBL" id="CP121261">
    <property type="protein sequence ID" value="WFP09797.1"/>
    <property type="molecule type" value="Genomic_DNA"/>
</dbReference>
<comment type="similarity">
    <text evidence="1">Belongs to the CFA/CMAS family.</text>
</comment>
<dbReference type="CDD" id="cd02440">
    <property type="entry name" value="AdoMet_MTases"/>
    <property type="match status" value="1"/>
</dbReference>
<evidence type="ECO:0000256" key="4">
    <source>
        <dbReference type="ARBA" id="ARBA00022691"/>
    </source>
</evidence>
<dbReference type="EC" id="2.1.1.-" evidence="6"/>
<dbReference type="RefSeq" id="WP_268077458.1">
    <property type="nucleotide sequence ID" value="NZ_CP106885.1"/>
</dbReference>
<keyword evidence="2 6" id="KW-0489">Methyltransferase</keyword>
<dbReference type="PIRSF" id="PIRSF003085">
    <property type="entry name" value="CMAS"/>
    <property type="match status" value="1"/>
</dbReference>
<keyword evidence="7" id="KW-1185">Reference proteome</keyword>
<dbReference type="InterPro" id="IPR003333">
    <property type="entry name" value="CMAS"/>
</dbReference>
<gene>
    <name evidence="6" type="ORF">P8T11_07930</name>
</gene>
<evidence type="ECO:0000256" key="2">
    <source>
        <dbReference type="ARBA" id="ARBA00022603"/>
    </source>
</evidence>
<keyword evidence="4" id="KW-0949">S-adenosyl-L-methionine</keyword>
<dbReference type="SUPFAM" id="SSF53335">
    <property type="entry name" value="S-adenosyl-L-methionine-dependent methyltransferases"/>
    <property type="match status" value="1"/>
</dbReference>
<dbReference type="InterPro" id="IPR029063">
    <property type="entry name" value="SAM-dependent_MTases_sf"/>
</dbReference>
<dbReference type="InterPro" id="IPR050723">
    <property type="entry name" value="CFA/CMAS"/>
</dbReference>